<evidence type="ECO:0000313" key="2">
    <source>
        <dbReference type="Proteomes" id="UP000886998"/>
    </source>
</evidence>
<evidence type="ECO:0000313" key="1">
    <source>
        <dbReference type="EMBL" id="GFY71278.1"/>
    </source>
</evidence>
<accession>A0A8X6YID0</accession>
<comment type="caution">
    <text evidence="1">The sequence shown here is derived from an EMBL/GenBank/DDBJ whole genome shotgun (WGS) entry which is preliminary data.</text>
</comment>
<proteinExistence type="predicted"/>
<keyword evidence="2" id="KW-1185">Reference proteome</keyword>
<dbReference type="AlphaFoldDB" id="A0A8X6YID0"/>
<reference evidence="1" key="1">
    <citation type="submission" date="2020-08" db="EMBL/GenBank/DDBJ databases">
        <title>Multicomponent nature underlies the extraordinary mechanical properties of spider dragline silk.</title>
        <authorList>
            <person name="Kono N."/>
            <person name="Nakamura H."/>
            <person name="Mori M."/>
            <person name="Yoshida Y."/>
            <person name="Ohtoshi R."/>
            <person name="Malay A.D."/>
            <person name="Moran D.A.P."/>
            <person name="Tomita M."/>
            <person name="Numata K."/>
            <person name="Arakawa K."/>
        </authorList>
    </citation>
    <scope>NUCLEOTIDE SEQUENCE</scope>
</reference>
<gene>
    <name evidence="1" type="ORF">TNIN_21161</name>
</gene>
<name>A0A8X6YID0_9ARAC</name>
<organism evidence="1 2">
    <name type="scientific">Trichonephila inaurata madagascariensis</name>
    <dbReference type="NCBI Taxonomy" id="2747483"/>
    <lineage>
        <taxon>Eukaryota</taxon>
        <taxon>Metazoa</taxon>
        <taxon>Ecdysozoa</taxon>
        <taxon>Arthropoda</taxon>
        <taxon>Chelicerata</taxon>
        <taxon>Arachnida</taxon>
        <taxon>Araneae</taxon>
        <taxon>Araneomorphae</taxon>
        <taxon>Entelegynae</taxon>
        <taxon>Araneoidea</taxon>
        <taxon>Nephilidae</taxon>
        <taxon>Trichonephila</taxon>
        <taxon>Trichonephila inaurata</taxon>
    </lineage>
</organism>
<protein>
    <submittedName>
        <fullName evidence="1">Uncharacterized protein</fullName>
    </submittedName>
</protein>
<dbReference type="Proteomes" id="UP000886998">
    <property type="component" value="Unassembled WGS sequence"/>
</dbReference>
<sequence length="108" mass="12484">MEHYQGREGRVKNDVKYEKSRLWTLIRPEADESRRKSLLMFGIVKSSLITELFGSKRWKVALLSFADNFPIFFLLLISSDLYDRNSLSALRFPSCVGVANCHEAARKL</sequence>
<dbReference type="EMBL" id="BMAV01018720">
    <property type="protein sequence ID" value="GFY71278.1"/>
    <property type="molecule type" value="Genomic_DNA"/>
</dbReference>